<dbReference type="PROSITE" id="PS50126">
    <property type="entry name" value="S1"/>
    <property type="match status" value="5"/>
</dbReference>
<evidence type="ECO:0000259" key="4">
    <source>
        <dbReference type="PROSITE" id="PS50126"/>
    </source>
</evidence>
<dbReference type="FunFam" id="2.40.50.140:FF:000051">
    <property type="entry name" value="RNA-binding transcriptional accessory protein"/>
    <property type="match status" value="1"/>
</dbReference>
<keyword evidence="3" id="KW-0687">Ribonucleoprotein</keyword>
<evidence type="ECO:0000256" key="2">
    <source>
        <dbReference type="ARBA" id="ARBA00022980"/>
    </source>
</evidence>
<feature type="domain" description="S1 motif" evidence="4">
    <location>
        <begin position="283"/>
        <end position="353"/>
    </location>
</feature>
<dbReference type="InterPro" id="IPR035104">
    <property type="entry name" value="Ribosomal_protein_S1-like"/>
</dbReference>
<dbReference type="NCBIfam" id="NF004952">
    <property type="entry name" value="PRK06299.1-2"/>
    <property type="match status" value="1"/>
</dbReference>
<dbReference type="InterPro" id="IPR050437">
    <property type="entry name" value="Ribos_protein_bS1-like"/>
</dbReference>
<dbReference type="PANTHER" id="PTHR10724">
    <property type="entry name" value="30S RIBOSOMAL PROTEIN S1"/>
    <property type="match status" value="1"/>
</dbReference>
<dbReference type="InterPro" id="IPR003029">
    <property type="entry name" value="S1_domain"/>
</dbReference>
<dbReference type="GO" id="GO:0022627">
    <property type="term" value="C:cytosolic small ribosomal subunit"/>
    <property type="evidence" value="ECO:0007669"/>
    <property type="project" value="TreeGrafter"/>
</dbReference>
<dbReference type="FunFam" id="2.40.50.140:FF:000110">
    <property type="entry name" value="30S ribosomal protein S1"/>
    <property type="match status" value="1"/>
</dbReference>
<reference evidence="5 6" key="1">
    <citation type="submission" date="2018-06" db="EMBL/GenBank/DDBJ databases">
        <authorList>
            <consortium name="Pathogen Informatics"/>
            <person name="Doyle S."/>
        </authorList>
    </citation>
    <scope>NUCLEOTIDE SEQUENCE [LARGE SCALE GENOMIC DNA]</scope>
    <source>
        <strain evidence="5 6">NCTC11388</strain>
    </source>
</reference>
<dbReference type="NCBIfam" id="NF004953">
    <property type="entry name" value="PRK06299.1-3"/>
    <property type="match status" value="1"/>
</dbReference>
<name>A0A380BR63_SPHSI</name>
<dbReference type="CDD" id="cd04465">
    <property type="entry name" value="S1_RPS1_repeat_ec2_hs2"/>
    <property type="match status" value="1"/>
</dbReference>
<evidence type="ECO:0000256" key="1">
    <source>
        <dbReference type="ARBA" id="ARBA00006767"/>
    </source>
</evidence>
<comment type="similarity">
    <text evidence="1">Belongs to the bacterial ribosomal protein bS1 family.</text>
</comment>
<feature type="domain" description="S1 motif" evidence="4">
    <location>
        <begin position="198"/>
        <end position="266"/>
    </location>
</feature>
<dbReference type="Gene3D" id="2.40.50.140">
    <property type="entry name" value="Nucleic acid-binding proteins"/>
    <property type="match status" value="5"/>
</dbReference>
<proteinExistence type="inferred from homology"/>
<dbReference type="CDD" id="cd05688">
    <property type="entry name" value="S1_RPS1_repeat_ec3"/>
    <property type="match status" value="1"/>
</dbReference>
<organism evidence="5 6">
    <name type="scientific">Sphingobacterium spiritivorum</name>
    <name type="common">Flavobacterium spiritivorum</name>
    <dbReference type="NCBI Taxonomy" id="258"/>
    <lineage>
        <taxon>Bacteria</taxon>
        <taxon>Pseudomonadati</taxon>
        <taxon>Bacteroidota</taxon>
        <taxon>Sphingobacteriia</taxon>
        <taxon>Sphingobacteriales</taxon>
        <taxon>Sphingobacteriaceae</taxon>
        <taxon>Sphingobacterium</taxon>
    </lineage>
</organism>
<dbReference type="EMBL" id="UGYW01000002">
    <property type="protein sequence ID" value="SUJ05621.1"/>
    <property type="molecule type" value="Genomic_DNA"/>
</dbReference>
<evidence type="ECO:0000256" key="3">
    <source>
        <dbReference type="ARBA" id="ARBA00023274"/>
    </source>
</evidence>
<dbReference type="GO" id="GO:0003729">
    <property type="term" value="F:mRNA binding"/>
    <property type="evidence" value="ECO:0007669"/>
    <property type="project" value="TreeGrafter"/>
</dbReference>
<dbReference type="PRINTS" id="PR00681">
    <property type="entry name" value="RIBOSOMALS1"/>
</dbReference>
<dbReference type="InterPro" id="IPR012340">
    <property type="entry name" value="NA-bd_OB-fold"/>
</dbReference>
<dbReference type="AlphaFoldDB" id="A0A380BR63"/>
<dbReference type="Proteomes" id="UP000254893">
    <property type="component" value="Unassembled WGS sequence"/>
</dbReference>
<dbReference type="PANTHER" id="PTHR10724:SF7">
    <property type="entry name" value="SMALL RIBOSOMAL SUBUNIT PROTEIN BS1C"/>
    <property type="match status" value="1"/>
</dbReference>
<feature type="domain" description="S1 motif" evidence="4">
    <location>
        <begin position="111"/>
        <end position="177"/>
    </location>
</feature>
<keyword evidence="2" id="KW-0689">Ribosomal protein</keyword>
<evidence type="ECO:0000313" key="5">
    <source>
        <dbReference type="EMBL" id="SUJ05621.1"/>
    </source>
</evidence>
<gene>
    <name evidence="5" type="primary">rpsA_1</name>
    <name evidence="5" type="ORF">NCTC11388_01571</name>
</gene>
<dbReference type="CDD" id="cd05687">
    <property type="entry name" value="S1_RPS1_repeat_ec1_hs1"/>
    <property type="match status" value="1"/>
</dbReference>
<dbReference type="GO" id="GO:0003735">
    <property type="term" value="F:structural constituent of ribosome"/>
    <property type="evidence" value="ECO:0007669"/>
    <property type="project" value="TreeGrafter"/>
</dbReference>
<sequence>MRKNFGSYSEAERSKLEEQYAGTFNQINQGEIIEGVVVSVNNKDVVLNVGFKSDGLVSLSEFRDLPDLKVGDKVDVFVESQEDANGQLVLSRKRAKTQKSWEAINEALENDAIIDGFVKSRTKGGLIVDIKGVEAFLPGSQIDIKPIRDYDIYVGKTMEFKVVKINHEFKNVVVSHKVLIEDDLENQKSEIVAKLEKGQVLEGTVKNITDFGVFIDLGGVDGLLHITDISWGRIEHPKEVLALDQTINVVVLDFDDEKKRIALGLKQLSEHPWESLDKDLVIGSKVKGKIVTVADYGAFLEIIPGVEGLIHVSEMSWSQNLRSPQEFLKVSDEIEAEILTLDREERKMSLGIKQLTPDPWKNITERYPVGSQQQAVVKNMTNFGVFVELEEGIDGLIHISDLSWSKKINHPNEFTKVGETLDVVVFRT</sequence>
<evidence type="ECO:0000313" key="6">
    <source>
        <dbReference type="Proteomes" id="UP000254893"/>
    </source>
</evidence>
<dbReference type="SUPFAM" id="SSF50249">
    <property type="entry name" value="Nucleic acid-binding proteins"/>
    <property type="match status" value="5"/>
</dbReference>
<accession>A0A380BR63</accession>
<dbReference type="GO" id="GO:0006412">
    <property type="term" value="P:translation"/>
    <property type="evidence" value="ECO:0007669"/>
    <property type="project" value="TreeGrafter"/>
</dbReference>
<dbReference type="Pfam" id="PF00575">
    <property type="entry name" value="S1"/>
    <property type="match status" value="5"/>
</dbReference>
<dbReference type="SMART" id="SM00316">
    <property type="entry name" value="S1"/>
    <property type="match status" value="5"/>
</dbReference>
<protein>
    <submittedName>
        <fullName evidence="5">70 kDa antigen</fullName>
    </submittedName>
</protein>
<feature type="domain" description="S1 motif" evidence="4">
    <location>
        <begin position="370"/>
        <end position="428"/>
    </location>
</feature>
<feature type="domain" description="S1 motif" evidence="4">
    <location>
        <begin position="30"/>
        <end position="93"/>
    </location>
</feature>